<feature type="domain" description="VOC" evidence="2">
    <location>
        <begin position="6"/>
        <end position="142"/>
    </location>
</feature>
<dbReference type="InterPro" id="IPR052537">
    <property type="entry name" value="Extradiol_RC_dioxygenase"/>
</dbReference>
<dbReference type="OrthoDB" id="9803142at2"/>
<evidence type="ECO:0000313" key="3">
    <source>
        <dbReference type="EMBL" id="QFU75406.1"/>
    </source>
</evidence>
<gene>
    <name evidence="3" type="ORF">EY643_06930</name>
</gene>
<dbReference type="Proteomes" id="UP000326287">
    <property type="component" value="Chromosome"/>
</dbReference>
<sequence length="234" mass="25466">MAKPNGIHHIAISTADMKAQIEFFADVLGMELVGLFWMHGVKNAWHGFMKMGDSAFAFVFLPKNKEAQPVIGQTHAGSGAGASAPGTLQHLALNVDTCEELMAMRDRIRSRGVPCFGPLNHGLCQSIYFAGPEGLSLEVATNDCEAPLDTEGSWLEPEVIELAGISAEELEKYRHPEPFEASEGTGSVKQPSYDAEKPHLELGPNILYRLALHLPDSMTAKSNPEYAKPPKKIK</sequence>
<keyword evidence="4" id="KW-1185">Reference proteome</keyword>
<dbReference type="EMBL" id="CP036422">
    <property type="protein sequence ID" value="QFU75406.1"/>
    <property type="molecule type" value="Genomic_DNA"/>
</dbReference>
<dbReference type="InterPro" id="IPR037523">
    <property type="entry name" value="VOC_core"/>
</dbReference>
<evidence type="ECO:0000313" key="4">
    <source>
        <dbReference type="Proteomes" id="UP000326287"/>
    </source>
</evidence>
<reference evidence="3 4" key="1">
    <citation type="submission" date="2019-02" db="EMBL/GenBank/DDBJ databases">
        <authorList>
            <person name="Li S.-H."/>
        </authorList>
    </citation>
    <scope>NUCLEOTIDE SEQUENCE [LARGE SCALE GENOMIC DNA]</scope>
    <source>
        <strain evidence="3 4">IMCC14385</strain>
    </source>
</reference>
<dbReference type="SUPFAM" id="SSF54593">
    <property type="entry name" value="Glyoxalase/Bleomycin resistance protein/Dihydroxybiphenyl dioxygenase"/>
    <property type="match status" value="1"/>
</dbReference>
<dbReference type="PANTHER" id="PTHR36110">
    <property type="entry name" value="RING-CLEAVING DIOXYGENASE MHQE-RELATED"/>
    <property type="match status" value="1"/>
</dbReference>
<name>A0A5P9NIP8_9GAMM</name>
<feature type="region of interest" description="Disordered" evidence="1">
    <location>
        <begin position="178"/>
        <end position="198"/>
    </location>
</feature>
<accession>A0A5P9NIP8</accession>
<dbReference type="PANTHER" id="PTHR36110:SF4">
    <property type="entry name" value="RING-CLEAVING DIOXYGENASE MHQA-RELATED"/>
    <property type="match status" value="1"/>
</dbReference>
<protein>
    <submittedName>
        <fullName evidence="3">VOC family protein</fullName>
    </submittedName>
</protein>
<organism evidence="3 4">
    <name type="scientific">Halioglobus maricola</name>
    <dbReference type="NCBI Taxonomy" id="2601894"/>
    <lineage>
        <taxon>Bacteria</taxon>
        <taxon>Pseudomonadati</taxon>
        <taxon>Pseudomonadota</taxon>
        <taxon>Gammaproteobacteria</taxon>
        <taxon>Cellvibrionales</taxon>
        <taxon>Halieaceae</taxon>
        <taxon>Halioglobus</taxon>
    </lineage>
</organism>
<evidence type="ECO:0000256" key="1">
    <source>
        <dbReference type="SAM" id="MobiDB-lite"/>
    </source>
</evidence>
<dbReference type="AlphaFoldDB" id="A0A5P9NIP8"/>
<dbReference type="Gene3D" id="3.10.180.10">
    <property type="entry name" value="2,3-Dihydroxybiphenyl 1,2-Dioxygenase, domain 1"/>
    <property type="match status" value="1"/>
</dbReference>
<evidence type="ECO:0000259" key="2">
    <source>
        <dbReference type="PROSITE" id="PS51819"/>
    </source>
</evidence>
<dbReference type="RefSeq" id="WP_152661513.1">
    <property type="nucleotide sequence ID" value="NZ_CP036422.1"/>
</dbReference>
<dbReference type="PROSITE" id="PS51819">
    <property type="entry name" value="VOC"/>
    <property type="match status" value="1"/>
</dbReference>
<dbReference type="InterPro" id="IPR029068">
    <property type="entry name" value="Glyas_Bleomycin-R_OHBP_Dase"/>
</dbReference>
<proteinExistence type="predicted"/>
<dbReference type="KEGG" id="halc:EY643_06930"/>
<dbReference type="Pfam" id="PF00903">
    <property type="entry name" value="Glyoxalase"/>
    <property type="match status" value="1"/>
</dbReference>
<dbReference type="InterPro" id="IPR004360">
    <property type="entry name" value="Glyas_Fos-R_dOase_dom"/>
</dbReference>